<dbReference type="PROSITE" id="PS50104">
    <property type="entry name" value="TIR"/>
    <property type="match status" value="1"/>
</dbReference>
<sequence>MERVIRMFVSVLLFLCLMWVVHATLLEAPPTSQSGPQCMNWGVYEREKVRVYEGEAGRIHCPLFSHPKLYNYAQIQSTGHTLLWYRHTHELEEPVDLSLPTFVKHRDALWIQPASMQDRGEYICILRNMSSCVKIGVRLDVVPRMGDCDDTLHRNFSVPLQSNYTLRCPNVQHLPSKTYNVVWYHHCKSDFFDRIYRDVRNHELMIYQMFYFYVGPYTCVVTYQSNGHTLNYTHTITLRAVSNGEAKEPMIWNPAVNDIYTVSVGKDAKLACRAFLPYLNDEEPQVWWSINNKTLEELSEPRYSSPAVRVLEDDYGDRKVERILNVSPFKEEDLHKEFRCSVQNSKGFDSKVATLKEEVYIPSVELGCGLGVTLVLALLLFVLYRVFWLEVHLLYRSWFGTDERDTDGKEYDVYISYARDTEEEEFVMATLRRVLEAEFGYTVCIFDRDSLPGGTVTEETLQFVSRSRRLLVILSACSAFRDAQALLEVRAGVSAMLRGGSVKLVLVQFKTTHTTRDKSHKRDTHKCVKELRRARIALALVQWEGDKSTSLTSHFWKKLRLQLPVRTPPQTTKHTQDTSYTDEKQKSENLAESVLRCMQASRRLVVVLSGACVCEKSVQKLECGLCVYLHGTCGTPLITVRWRRGLRAPCCRELTELRRCAICVHWHGAQSQHPTSRFWKRLRLALPVRPLALGPRLIDSTSSHSDLAAVALRHTHTHPRAHLHTGGKRARGCEVCASDSKQVNSRGNSKIQSTHC</sequence>
<dbReference type="InterPro" id="IPR015621">
    <property type="entry name" value="IL-1_rcpt_fam"/>
</dbReference>
<evidence type="ECO:0000256" key="6">
    <source>
        <dbReference type="ARBA" id="ARBA00023157"/>
    </source>
</evidence>
<accession>A0A5N5M4Y3</accession>
<feature type="domain" description="Ig-like" evidence="12">
    <location>
        <begin position="254"/>
        <end position="356"/>
    </location>
</feature>
<dbReference type="EMBL" id="VFJC01000015">
    <property type="protein sequence ID" value="KAB5550074.1"/>
    <property type="molecule type" value="Genomic_DNA"/>
</dbReference>
<keyword evidence="5" id="KW-0520">NAD</keyword>
<keyword evidence="7" id="KW-0325">Glycoprotein</keyword>
<dbReference type="InterPro" id="IPR036179">
    <property type="entry name" value="Ig-like_dom_sf"/>
</dbReference>
<dbReference type="SUPFAM" id="SSF52200">
    <property type="entry name" value="Toll/Interleukin receptor TIR domain"/>
    <property type="match status" value="2"/>
</dbReference>
<dbReference type="PANTHER" id="PTHR11890:SF20">
    <property type="entry name" value="INTERLEUKIN-1 RECEPTOR ACCESSORY PROTEIN"/>
    <property type="match status" value="1"/>
</dbReference>
<evidence type="ECO:0000256" key="3">
    <source>
        <dbReference type="ARBA" id="ARBA00022737"/>
    </source>
</evidence>
<dbReference type="SMART" id="SM00255">
    <property type="entry name" value="TIR"/>
    <property type="match status" value="1"/>
</dbReference>
<evidence type="ECO:0000256" key="2">
    <source>
        <dbReference type="ARBA" id="ARBA00022729"/>
    </source>
</evidence>
<keyword evidence="8" id="KW-0393">Immunoglobulin domain</keyword>
<proteinExistence type="inferred from homology"/>
<dbReference type="InterPro" id="IPR007110">
    <property type="entry name" value="Ig-like_dom"/>
</dbReference>
<evidence type="ECO:0000259" key="11">
    <source>
        <dbReference type="PROSITE" id="PS50104"/>
    </source>
</evidence>
<keyword evidence="9" id="KW-0812">Transmembrane</keyword>
<evidence type="ECO:0000256" key="4">
    <source>
        <dbReference type="ARBA" id="ARBA00022801"/>
    </source>
</evidence>
<evidence type="ECO:0000256" key="9">
    <source>
        <dbReference type="SAM" id="Phobius"/>
    </source>
</evidence>
<feature type="transmembrane region" description="Helical" evidence="9">
    <location>
        <begin position="369"/>
        <end position="388"/>
    </location>
</feature>
<reference evidence="13 14" key="1">
    <citation type="submission" date="2019-06" db="EMBL/GenBank/DDBJ databases">
        <title>A chromosome-scale genome assembly of the striped catfish, Pangasianodon hypophthalmus.</title>
        <authorList>
            <person name="Wen M."/>
            <person name="Zahm M."/>
            <person name="Roques C."/>
            <person name="Cabau C."/>
            <person name="Klopp C."/>
            <person name="Donnadieu C."/>
            <person name="Jouanno E."/>
            <person name="Avarre J.-C."/>
            <person name="Campet M."/>
            <person name="Ha T.T.T."/>
            <person name="Dugue R."/>
            <person name="Lampietro C."/>
            <person name="Louis A."/>
            <person name="Herpin A."/>
            <person name="Echchiki A."/>
            <person name="Berthelot C."/>
            <person name="Parey E."/>
            <person name="Roest-Crollius H."/>
            <person name="Braasch I."/>
            <person name="Postlethwait J."/>
            <person name="Bobe J."/>
            <person name="Montfort J."/>
            <person name="Bouchez O."/>
            <person name="Begum T."/>
            <person name="Schartl M."/>
            <person name="Guiguen Y."/>
        </authorList>
    </citation>
    <scope>NUCLEOTIDE SEQUENCE [LARGE SCALE GENOMIC DNA]</scope>
    <source>
        <strain evidence="13 14">Indonesia</strain>
        <tissue evidence="13">Blood</tissue>
    </source>
</reference>
<dbReference type="PRINTS" id="PR01536">
    <property type="entry name" value="INTRLKN1R12F"/>
</dbReference>
<dbReference type="PANTHER" id="PTHR11890">
    <property type="entry name" value="INTERLEUKIN-1 RECEPTOR FAMILY MEMBER"/>
    <property type="match status" value="1"/>
</dbReference>
<dbReference type="InterPro" id="IPR013151">
    <property type="entry name" value="Immunoglobulin_dom"/>
</dbReference>
<keyword evidence="2 10" id="KW-0732">Signal</keyword>
<comment type="similarity">
    <text evidence="1">Belongs to the interleukin-1 receptor family.</text>
</comment>
<keyword evidence="4" id="KW-0378">Hydrolase</keyword>
<keyword evidence="9" id="KW-1133">Transmembrane helix</keyword>
<dbReference type="Proteomes" id="UP000327468">
    <property type="component" value="Chromosome 14"/>
</dbReference>
<keyword evidence="3" id="KW-0677">Repeat</keyword>
<evidence type="ECO:0000256" key="5">
    <source>
        <dbReference type="ARBA" id="ARBA00023027"/>
    </source>
</evidence>
<dbReference type="PRINTS" id="PR01537">
    <property type="entry name" value="INTRLKN1R1F"/>
</dbReference>
<evidence type="ECO:0000256" key="8">
    <source>
        <dbReference type="ARBA" id="ARBA00023319"/>
    </source>
</evidence>
<evidence type="ECO:0000256" key="1">
    <source>
        <dbReference type="ARBA" id="ARBA00009752"/>
    </source>
</evidence>
<dbReference type="SUPFAM" id="SSF48726">
    <property type="entry name" value="Immunoglobulin"/>
    <property type="match status" value="3"/>
</dbReference>
<dbReference type="SMART" id="SM00409">
    <property type="entry name" value="IG"/>
    <property type="match status" value="3"/>
</dbReference>
<feature type="signal peptide" evidence="10">
    <location>
        <begin position="1"/>
        <end position="23"/>
    </location>
</feature>
<evidence type="ECO:0000313" key="13">
    <source>
        <dbReference type="EMBL" id="KAB5550074.1"/>
    </source>
</evidence>
<evidence type="ECO:0000313" key="14">
    <source>
        <dbReference type="Proteomes" id="UP000327468"/>
    </source>
</evidence>
<evidence type="ECO:0000259" key="12">
    <source>
        <dbReference type="PROSITE" id="PS50835"/>
    </source>
</evidence>
<keyword evidence="9" id="KW-0472">Membrane</keyword>
<name>A0A5N5M4Y3_PANHP</name>
<dbReference type="InterPro" id="IPR035897">
    <property type="entry name" value="Toll_tir_struct_dom_sf"/>
</dbReference>
<dbReference type="Pfam" id="PF01582">
    <property type="entry name" value="TIR"/>
    <property type="match status" value="1"/>
</dbReference>
<dbReference type="Pfam" id="PF00047">
    <property type="entry name" value="ig"/>
    <property type="match status" value="1"/>
</dbReference>
<evidence type="ECO:0000256" key="7">
    <source>
        <dbReference type="ARBA" id="ARBA00023180"/>
    </source>
</evidence>
<dbReference type="InterPro" id="IPR003599">
    <property type="entry name" value="Ig_sub"/>
</dbReference>
<dbReference type="Gene3D" id="3.40.50.10140">
    <property type="entry name" value="Toll/interleukin-1 receptor homology (TIR) domain"/>
    <property type="match status" value="2"/>
</dbReference>
<gene>
    <name evidence="13" type="ORF">PHYPO_G00049540</name>
</gene>
<dbReference type="InterPro" id="IPR004074">
    <property type="entry name" value="IL-1_rcpt_I/II-typ"/>
</dbReference>
<organism evidence="13 14">
    <name type="scientific">Pangasianodon hypophthalmus</name>
    <name type="common">Striped catfish</name>
    <name type="synonym">Helicophagus hypophthalmus</name>
    <dbReference type="NCBI Taxonomy" id="310915"/>
    <lineage>
        <taxon>Eukaryota</taxon>
        <taxon>Metazoa</taxon>
        <taxon>Chordata</taxon>
        <taxon>Craniata</taxon>
        <taxon>Vertebrata</taxon>
        <taxon>Euteleostomi</taxon>
        <taxon>Actinopterygii</taxon>
        <taxon>Neopterygii</taxon>
        <taxon>Teleostei</taxon>
        <taxon>Ostariophysi</taxon>
        <taxon>Siluriformes</taxon>
        <taxon>Pangasiidae</taxon>
        <taxon>Pangasianodon</taxon>
    </lineage>
</organism>
<keyword evidence="6" id="KW-1015">Disulfide bond</keyword>
<protein>
    <recommendedName>
        <fullName evidence="15">Interleukin-1 receptor accessory protein</fullName>
    </recommendedName>
</protein>
<dbReference type="PROSITE" id="PS50835">
    <property type="entry name" value="IG_LIKE"/>
    <property type="match status" value="3"/>
</dbReference>
<feature type="chain" id="PRO_5024384371" description="Interleukin-1 receptor accessory protein" evidence="10">
    <location>
        <begin position="24"/>
        <end position="756"/>
    </location>
</feature>
<evidence type="ECO:0000256" key="10">
    <source>
        <dbReference type="SAM" id="SignalP"/>
    </source>
</evidence>
<evidence type="ECO:0008006" key="15">
    <source>
        <dbReference type="Google" id="ProtNLM"/>
    </source>
</evidence>
<feature type="domain" description="Ig-like" evidence="12">
    <location>
        <begin position="30"/>
        <end position="136"/>
    </location>
</feature>
<dbReference type="InterPro" id="IPR013783">
    <property type="entry name" value="Ig-like_fold"/>
</dbReference>
<feature type="domain" description="TIR" evidence="11">
    <location>
        <begin position="409"/>
        <end position="563"/>
    </location>
</feature>
<dbReference type="InterPro" id="IPR000157">
    <property type="entry name" value="TIR_dom"/>
</dbReference>
<feature type="domain" description="Ig-like" evidence="12">
    <location>
        <begin position="143"/>
        <end position="237"/>
    </location>
</feature>
<dbReference type="GO" id="GO:0016787">
    <property type="term" value="F:hydrolase activity"/>
    <property type="evidence" value="ECO:0007669"/>
    <property type="project" value="UniProtKB-KW"/>
</dbReference>
<comment type="caution">
    <text evidence="13">The sequence shown here is derived from an EMBL/GenBank/DDBJ whole genome shotgun (WGS) entry which is preliminary data.</text>
</comment>
<dbReference type="AlphaFoldDB" id="A0A5N5M4Y3"/>
<keyword evidence="14" id="KW-1185">Reference proteome</keyword>
<dbReference type="Gene3D" id="2.60.40.10">
    <property type="entry name" value="Immunoglobulins"/>
    <property type="match status" value="3"/>
</dbReference>
<dbReference type="GO" id="GO:0004908">
    <property type="term" value="F:interleukin-1 receptor activity"/>
    <property type="evidence" value="ECO:0007669"/>
    <property type="project" value="InterPro"/>
</dbReference>